<evidence type="ECO:0000259" key="2">
    <source>
        <dbReference type="Pfam" id="PF07727"/>
    </source>
</evidence>
<feature type="compositionally biased region" description="Basic residues" evidence="1">
    <location>
        <begin position="724"/>
        <end position="738"/>
    </location>
</feature>
<name>A0ABP0M5T1_9DINO</name>
<feature type="region of interest" description="Disordered" evidence="1">
    <location>
        <begin position="273"/>
        <end position="301"/>
    </location>
</feature>
<feature type="region of interest" description="Disordered" evidence="1">
    <location>
        <begin position="1"/>
        <end position="74"/>
    </location>
</feature>
<dbReference type="InterPro" id="IPR036397">
    <property type="entry name" value="RNaseH_sf"/>
</dbReference>
<evidence type="ECO:0000313" key="3">
    <source>
        <dbReference type="EMBL" id="CAK9046042.1"/>
    </source>
</evidence>
<feature type="compositionally biased region" description="Basic and acidic residues" evidence="1">
    <location>
        <begin position="122"/>
        <end position="142"/>
    </location>
</feature>
<feature type="region of interest" description="Disordered" evidence="1">
    <location>
        <begin position="752"/>
        <end position="791"/>
    </location>
</feature>
<protein>
    <submittedName>
        <fullName evidence="3">Retrovirus-related Pol polyprotein from transposon TNT 1-94</fullName>
    </submittedName>
</protein>
<dbReference type="EMBL" id="CAXAMM010019591">
    <property type="protein sequence ID" value="CAK9046042.1"/>
    <property type="molecule type" value="Genomic_DNA"/>
</dbReference>
<accession>A0ABP0M5T1</accession>
<feature type="compositionally biased region" description="Basic and acidic residues" evidence="1">
    <location>
        <begin position="714"/>
        <end position="723"/>
    </location>
</feature>
<evidence type="ECO:0000256" key="1">
    <source>
        <dbReference type="SAM" id="MobiDB-lite"/>
    </source>
</evidence>
<dbReference type="InterPro" id="IPR013103">
    <property type="entry name" value="RVT_2"/>
</dbReference>
<feature type="compositionally biased region" description="Basic and acidic residues" evidence="1">
    <location>
        <begin position="1"/>
        <end position="21"/>
    </location>
</feature>
<organism evidence="3 4">
    <name type="scientific">Durusdinium trenchii</name>
    <dbReference type="NCBI Taxonomy" id="1381693"/>
    <lineage>
        <taxon>Eukaryota</taxon>
        <taxon>Sar</taxon>
        <taxon>Alveolata</taxon>
        <taxon>Dinophyceae</taxon>
        <taxon>Suessiales</taxon>
        <taxon>Symbiodiniaceae</taxon>
        <taxon>Durusdinium</taxon>
    </lineage>
</organism>
<sequence length="1169" mass="132110">MESPEEREANKREREGSEKKEKKPKVKAMPAKVKAKPKEDPNKKAELEKQKKEPQRDTPRQSIKITKDNMHDQSFHDSRYYADVAAGKPHHIAWKNEKGRRRAILDRRSGLVDRVSEKLELDDKWHSKHSAPDTGKKRKDLDGLNANVETEVLDDRKDKSKPIERRDEAVPMSRKERESFQQFPDDEKAALERPTTRKAAEPRIRGKDYYKRKRDSKAGKEYSAFMEKLHKKHGGMTPVRMHNAIYLMDFLDCARIEGRLRLFWRASQSGVSPELQPLEDAPAASAGAPDEESGEEVGEEQAQVIVKRSPALLGTLFTGAGQEKRSDSESDGILPCLIVKCHKTGRYWANVVPSNGADLFSVVWLKACLNETGFNELVLKSDNEPAMLALKGKVKEESKLKIHMVEAPVEDHQANGYIEVGVWELKRQVRAILSDLQERLGFEVEPSHPCMMWLPRHAAYLRTRFRIGPDGKTPYERTFGKKWGTPLVSFGEHILFRPRPLRDGRRRDLAPRVSMGMYVGTGLRNNDVFVMTARGIVKGNTITRRPPEDQFKYENWSELRGVPWRLQAREPGEVRVDLPVVAGPMTRPPVEEVIPRNLYVTKSDNDKFGYTPLCPGCEAQLMGTGRRAHNPECRFRIESELMKTEEGKQRIEAAKARIYAGRRPKAPRVGGGAGEPEVVEAASVPALVGVPEPDAEMALGEAVGEPLERVARRELEDRGEHPGSPKKKQKSGGHRTKRSAQADIEELHHQMQDEAAASAVTDDDGAVVMGPLPSAGSTGPQSQSLQEGKKHLRTSVRAYRAQMDAGRYFLHEHPKGARSWEEPVIKELRDDPRAGPVPDAAPVIDEEQEVFDHLPSADVTVTGPVYDANTGAELDLEKVAAARKEELDWVQRQCIYKKVDAEDARKAGKVPITMKWVDRNKGDNERPNYRSRLVCREIKRAHNAEYIPEYASFSAMPPLEDLKILLSLMVTLKVSKRNRKPLKVRLIDISRAHFYGQAQREVFVTLPEGDQEEGKVGLLLKSMYGTHDAANIWQQSYTDVLNRAGFKRSAAWPAIFFHEKLEARLLVHGDDFVILGDDAVQQHVENALREAYDLRVDGSIGVGEAKQEFCILNRLVRFDERSGTIFYEPDPRHAEILLKDLNMIYGDLQTSEESKRKVDSRRIGKEDGS</sequence>
<feature type="compositionally biased region" description="Basic and acidic residues" evidence="1">
    <location>
        <begin position="36"/>
        <end position="74"/>
    </location>
</feature>
<comment type="caution">
    <text evidence="3">The sequence shown here is derived from an EMBL/GenBank/DDBJ whole genome shotgun (WGS) entry which is preliminary data.</text>
</comment>
<feature type="compositionally biased region" description="Polar residues" evidence="1">
    <location>
        <begin position="775"/>
        <end position="786"/>
    </location>
</feature>
<feature type="domain" description="Reverse transcriptase Ty1/copia-type" evidence="2">
    <location>
        <begin position="908"/>
        <end position="1095"/>
    </location>
</feature>
<feature type="region of interest" description="Disordered" evidence="1">
    <location>
        <begin position="714"/>
        <end position="740"/>
    </location>
</feature>
<feature type="compositionally biased region" description="Basic and acidic residues" evidence="1">
    <location>
        <begin position="153"/>
        <end position="209"/>
    </location>
</feature>
<proteinExistence type="predicted"/>
<gene>
    <name evidence="3" type="ORF">SCF082_LOCUS25976</name>
</gene>
<dbReference type="Gene3D" id="3.30.420.10">
    <property type="entry name" value="Ribonuclease H-like superfamily/Ribonuclease H"/>
    <property type="match status" value="1"/>
</dbReference>
<keyword evidence="4" id="KW-1185">Reference proteome</keyword>
<feature type="compositionally biased region" description="Acidic residues" evidence="1">
    <location>
        <begin position="289"/>
        <end position="299"/>
    </location>
</feature>
<feature type="region of interest" description="Disordered" evidence="1">
    <location>
        <begin position="122"/>
        <end position="215"/>
    </location>
</feature>
<dbReference type="Proteomes" id="UP001642464">
    <property type="component" value="Unassembled WGS sequence"/>
</dbReference>
<reference evidence="3 4" key="1">
    <citation type="submission" date="2024-02" db="EMBL/GenBank/DDBJ databases">
        <authorList>
            <person name="Chen Y."/>
            <person name="Shah S."/>
            <person name="Dougan E. K."/>
            <person name="Thang M."/>
            <person name="Chan C."/>
        </authorList>
    </citation>
    <scope>NUCLEOTIDE SEQUENCE [LARGE SCALE GENOMIC DNA]</scope>
</reference>
<dbReference type="Pfam" id="PF07727">
    <property type="entry name" value="RVT_2"/>
    <property type="match status" value="1"/>
</dbReference>
<evidence type="ECO:0000313" key="4">
    <source>
        <dbReference type="Proteomes" id="UP001642464"/>
    </source>
</evidence>